<dbReference type="CDD" id="cd00833">
    <property type="entry name" value="PKS"/>
    <property type="match status" value="2"/>
</dbReference>
<feature type="active site" description="Proton donor; for dehydratase activity" evidence="9">
    <location>
        <position position="2823"/>
    </location>
</feature>
<keyword evidence="15" id="KW-1185">Reference proteome</keyword>
<evidence type="ECO:0000313" key="15">
    <source>
        <dbReference type="Proteomes" id="UP001058271"/>
    </source>
</evidence>
<protein>
    <submittedName>
        <fullName evidence="14">Acyltransferase domain-containing protein</fullName>
    </submittedName>
</protein>
<name>A0ABY5ZBN5_9ACTN</name>
<dbReference type="SUPFAM" id="SSF53901">
    <property type="entry name" value="Thiolase-like"/>
    <property type="match status" value="2"/>
</dbReference>
<dbReference type="Proteomes" id="UP001058271">
    <property type="component" value="Chromosome"/>
</dbReference>
<dbReference type="Pfam" id="PF21089">
    <property type="entry name" value="PKS_DH_N"/>
    <property type="match status" value="2"/>
</dbReference>
<dbReference type="Pfam" id="PF08240">
    <property type="entry name" value="ADH_N"/>
    <property type="match status" value="1"/>
</dbReference>
<feature type="region of interest" description="C-terminal hotdog fold" evidence="9">
    <location>
        <begin position="2763"/>
        <end position="2900"/>
    </location>
</feature>
<accession>A0ABY5ZBN5</accession>
<dbReference type="Pfam" id="PF16197">
    <property type="entry name" value="KAsynt_C_assoc"/>
    <property type="match status" value="2"/>
</dbReference>
<dbReference type="InterPro" id="IPR032821">
    <property type="entry name" value="PKS_assoc"/>
</dbReference>
<dbReference type="PROSITE" id="PS52004">
    <property type="entry name" value="KS3_2"/>
    <property type="match status" value="2"/>
</dbReference>
<dbReference type="InterPro" id="IPR016035">
    <property type="entry name" value="Acyl_Trfase/lysoPLipase"/>
</dbReference>
<dbReference type="Pfam" id="PF22953">
    <property type="entry name" value="SpnB_Rossmann"/>
    <property type="match status" value="2"/>
</dbReference>
<evidence type="ECO:0000259" key="12">
    <source>
        <dbReference type="PROSITE" id="PS52004"/>
    </source>
</evidence>
<dbReference type="GO" id="GO:0016746">
    <property type="term" value="F:acyltransferase activity"/>
    <property type="evidence" value="ECO:0007669"/>
    <property type="project" value="UniProtKB-KW"/>
</dbReference>
<evidence type="ECO:0000256" key="3">
    <source>
        <dbReference type="ARBA" id="ARBA00022450"/>
    </source>
</evidence>
<dbReference type="PANTHER" id="PTHR43775:SF51">
    <property type="entry name" value="INACTIVE PHENOLPHTHIOCEROL SYNTHESIS POLYKETIDE SYNTHASE TYPE I PKS1-RELATED"/>
    <property type="match status" value="1"/>
</dbReference>
<dbReference type="SMART" id="SM00829">
    <property type="entry name" value="PKS_ER"/>
    <property type="match status" value="1"/>
</dbReference>
<evidence type="ECO:0000256" key="10">
    <source>
        <dbReference type="SAM" id="MobiDB-lite"/>
    </source>
</evidence>
<dbReference type="Gene3D" id="3.10.129.110">
    <property type="entry name" value="Polyketide synthase dehydratase"/>
    <property type="match status" value="2"/>
</dbReference>
<dbReference type="InterPro" id="IPR015083">
    <property type="entry name" value="NorB/c/GfsB-D-like_docking"/>
</dbReference>
<evidence type="ECO:0000256" key="9">
    <source>
        <dbReference type="PROSITE-ProRule" id="PRU01363"/>
    </source>
</evidence>
<evidence type="ECO:0000256" key="6">
    <source>
        <dbReference type="ARBA" id="ARBA00023194"/>
    </source>
</evidence>
<dbReference type="InterPro" id="IPR020841">
    <property type="entry name" value="PKS_Beta-ketoAc_synthase_dom"/>
</dbReference>
<dbReference type="Gene3D" id="3.90.180.10">
    <property type="entry name" value="Medium-chain alcohol dehydrogenases, catalytic domain"/>
    <property type="match status" value="1"/>
</dbReference>
<keyword evidence="6" id="KW-0045">Antibiotic biosynthesis</keyword>
<dbReference type="SUPFAM" id="SSF51735">
    <property type="entry name" value="NAD(P)-binding Rossmann-fold domains"/>
    <property type="match status" value="5"/>
</dbReference>
<dbReference type="PROSITE" id="PS50075">
    <property type="entry name" value="CARRIER"/>
    <property type="match status" value="2"/>
</dbReference>
<dbReference type="InterPro" id="IPR009081">
    <property type="entry name" value="PP-bd_ACP"/>
</dbReference>
<dbReference type="InterPro" id="IPR036736">
    <property type="entry name" value="ACP-like_sf"/>
</dbReference>
<dbReference type="InterPro" id="IPR042104">
    <property type="entry name" value="PKS_dehydratase_sf"/>
</dbReference>
<keyword evidence="5" id="KW-0808">Transferase</keyword>
<feature type="active site" description="Proton acceptor; for dehydratase activity" evidence="9">
    <location>
        <position position="2662"/>
    </location>
</feature>
<dbReference type="InterPro" id="IPR050091">
    <property type="entry name" value="PKS_NRPS_Biosynth_Enz"/>
</dbReference>
<dbReference type="InterPro" id="IPR011032">
    <property type="entry name" value="GroES-like_sf"/>
</dbReference>
<dbReference type="SMART" id="SM00822">
    <property type="entry name" value="PKS_KR"/>
    <property type="match status" value="2"/>
</dbReference>
<evidence type="ECO:0000256" key="7">
    <source>
        <dbReference type="ARBA" id="ARBA00023268"/>
    </source>
</evidence>
<dbReference type="Pfam" id="PF00550">
    <property type="entry name" value="PP-binding"/>
    <property type="match status" value="2"/>
</dbReference>
<keyword evidence="4" id="KW-0597">Phosphoprotein</keyword>
<dbReference type="SUPFAM" id="SSF50129">
    <property type="entry name" value="GroES-like"/>
    <property type="match status" value="1"/>
</dbReference>
<dbReference type="InterPro" id="IPR013968">
    <property type="entry name" value="PKS_KR"/>
</dbReference>
<evidence type="ECO:0000256" key="1">
    <source>
        <dbReference type="ARBA" id="ARBA00001957"/>
    </source>
</evidence>
<dbReference type="InterPro" id="IPR020807">
    <property type="entry name" value="PKS_DH"/>
</dbReference>
<feature type="compositionally biased region" description="Low complexity" evidence="10">
    <location>
        <begin position="1036"/>
        <end position="1045"/>
    </location>
</feature>
<dbReference type="InterPro" id="IPR055123">
    <property type="entry name" value="SpnB-like_Rossmann"/>
</dbReference>
<evidence type="ECO:0000256" key="5">
    <source>
        <dbReference type="ARBA" id="ARBA00022679"/>
    </source>
</evidence>
<dbReference type="InterPro" id="IPR018201">
    <property type="entry name" value="Ketoacyl_synth_AS"/>
</dbReference>
<dbReference type="SMART" id="SM00823">
    <property type="entry name" value="PKS_PP"/>
    <property type="match status" value="2"/>
</dbReference>
<feature type="region of interest" description="N-terminal hotdog fold" evidence="9">
    <location>
        <begin position="909"/>
        <end position="1035"/>
    </location>
</feature>
<evidence type="ECO:0000256" key="8">
    <source>
        <dbReference type="ARBA" id="ARBA00023315"/>
    </source>
</evidence>
<dbReference type="EMBL" id="CP073721">
    <property type="protein sequence ID" value="UWZ39272.1"/>
    <property type="molecule type" value="Genomic_DNA"/>
</dbReference>
<dbReference type="Pfam" id="PF08659">
    <property type="entry name" value="KR"/>
    <property type="match status" value="2"/>
</dbReference>
<keyword evidence="8 14" id="KW-0012">Acyltransferase</keyword>
<dbReference type="Pfam" id="PF08990">
    <property type="entry name" value="Docking"/>
    <property type="match status" value="1"/>
</dbReference>
<sequence length="3787" mass="393143">MATEQQLVDYLKRVAADLHDTRQRLQEAEEQNSEPVAVVGMACHFPGGVCSPEGLWELVAEGRDAIGQFPENRGWDLENLYHPDPAHPGTCYMREGGFLDEADQFDAAFFGISPQEALDAHPQQRMLLETTWELLERAGIDPASLKGTSTGTYVGTATTGGGMRGKEAVEGYAGSAPSVLSGRIAYTLGLEGPALTVETACSSSLVAIHLAAQGLRQGDCTLAVAGGVTVMATPEVFTGFSRQRGLAPDGRCKPFSASADGTGWGEGVGLLLLERWQDARRNGHRVLAVIRGSAVNQDGASNGFTAPNGPSQQRVIRQALANARLSASEVDAVEAHGTGTPLGDPIEADALLATYGWDRSPDHPLWLGSAKSNIGHTQGAAGVAGVIKMIMAIRHGSLPPTLHVTEPTPHVDWSAGTVRLLTEAREWPRTGRPRRAGVSSFGISGTNAHVIVEEAEEQTLAETSGPADVVPWVVSARSEAALREQVRRLVEFVGSAAGVSPVDVGWSLLRSRSLFEHRLVAVGSSGAELVGELEAGLDGIVPAPRGEGEVVWLFSGQGSQRVGMGAGLYGRFPVFAEVFDEVCGLLDPYLERPLRQVVFDGPAEALNHTTYAQAALFAVEVSLSRLLMSMGVRPGVVAGHSVGEVAAAHVAGVLDLASACRLVGARARLMGALPAGGGMSAIQAEAAELVPTLPDGVSVAALNAPDSTVISGPAELVARAEAEWRGRGRKTRRLSVSHAFHSALMDPMLDDFAAAIADISFRDPVIPMVSTLTGEAGEPRITTPGYWVRQVREPVRFHPAVAAVADQARMFVEIGPDPVLAVAVQRTLDDAGALALLNERQNDVVSFGRALGHLHAAGIDVDWSSWFDTDTPPRIVDLPTYPFQHQRFWPSGWQQDGDAAALGLSPAQHPLLGAAVKLAGGGTFLLTGRINGSAGSWLYDHVVAGTPVVAGAVLVEWALRAADGVGCAAIDDFTLRAPVVLPRTGGVRIQVVVGSAEEEDGRRDVQVYSQPDGEAAGDEWEWHASGLLSPHPAPDDPTTGDVPDGAWPPPGAEPLETAGLYERAARAGYEYGPAFRAVRAAWRHGDDLLAEVELPNTAGPEDGFGIHPVLLDAALHPALLADRSDGGSGDGEVWVPFVWNGVSLHAVGATTVRVRLSPQRDGERRALRLDVTDPTGQPVLRVAELWMRPSERRRLTAAAPGTANGLLTLDWMPLPPAGTDTESIAVLGPEPAHPELAATVRRAGPPPRSVALAEVRGSEHGDAADDARATAERVLETAKAWLSEPELTDVRLAFVTRGGLVAAGVWGLVRSAQVEHPGRFVLVDVAGAGVPDAGVVNAVRRALDAGEEQVKVDGDQVLVPRLTPVAGEPGDAEPAPDAAGTLLVTGGTGMLGGLVAEHLVRRDGVRRLLLLSRRGATAPGVAELSERLTAAGAHVDVAVADVADREALARALADIPAEHPLTAVIHAAGVLDDAILTSHDAQRLERVWRPKALGAWNLHVLTRDLPLRSFWVFSSAAGVIGSAGQAGYAAANAFCDALMAHRRGLGLPGMAVSWGLWAGTGGMAARLTAADLARLRGVRPLSAERGLALLAAARRLDRAEVVAADIDVAGMAADELPPALRRLAGRTRRRAAADGGAAGLTARLAGLDADARADLVVGIVRRHVAAVLGHASPDEVPADTNFEGLGFTSLTVLELRNRLGTATGLRLPATLAFDYPTPRSLARYLAARLDGGNAQAAPTRTAVRATDPIAIVSMACRYPGGVRTPEDLWELVSSGRDAIGEFPSNRGWDLQRLFSPDPDRPGASATREGGFLYDAGEFDAAFFGIGPREALAADPQQRLLLEVAWEALERAGILPASLQGTSTGIYAGVMYHDYASGAADEDATLEGYVMPGMGSAIPGRVAYTFGLQGPAVTVDTACSSSLVAIHLASHALRQGECDLALAGGVTVMATPGLFPGFSRQRGLAPDGRCKAFAASADGTGWGEGVGLVLLERLSDARRNGHRVLALVRGSAVNQDGASNGFTAPNGPSQERVIGAALGAAGLRASDVDVVEAHGTGTTLGDPIEAQALLATYGQDRPGDTPLWLGSIKSNIGHTQAAAGVAGVIKMVMAMRHGLVPASLHIDQPSPHVDWASGRVRPLVESVAWPATGRPRRAGVSSFGASGTNAHVIVEQGRPEAPEPAAVPESACVVPWVVSARSEAALREQVRRLVEFVGSAAGVSPVDVGWSLLRSRSLFEHRLVAVGSSGAELVGELEAGLDGIVPARRGEGEVVWLFSGQGSQRVGMGAGLYGRFPVFAEVFDEVCGLLDPYLERPLRQVVFDGPAEALNHTTYAQTGLFAVQVAMARLLAGTGVTPAAVAGHSVGEIAAAHVAGVLDLPDACRLVAARATLMGRLPAGGAMAAIQAGAAELDGTLRDGVSVAARNTADTTVVSGPEALVAQVEARWSGRGRRTKRLSVSHAFHSVLMEPMLDDFAAAIGDIVFREPTIPFVSTLTGENDERQVATPGYWVRQVREPVRFQEAVAALAVRAGTFLEIGPDPVLAVAAAQTAEGARTLAVLDGGQPDAVAFGRALGQLHAGGLDVDWSPWFPADPAPRVVDLPTYPFQGRDYWLAAVQGSSGDPVRLGLDPARHPLLGAAIRLAGADTYVLTGRVPGAGDGSWLGQHRVLGTVLLAGTVLVEWALRAADEVGCSGVEELTLRAPLTLPASGGLPIQVVVDPAEADGRRPVRIYSRAEAGWVCHAEGILTPEAPGTAELLGGQWPPAGAEPMTVDGFYERVAASGYEYGPAFQGMRAAWRDGADLLAEVVLPEAAGQAAGFGLHPALLDAALHPALLAGTAGGESAYLPFAWSGVSVWAKGTTSARVRLSPVGSDGLKVTVTDTAGSPVFGVEHLVLRPVDSRQFRTRAAGGLFVVDWVPVSDPVGVGVDDVVVVEVGVVGEALGVVRGWLGGSDGRGLVLVTRGAVGGVPDPDGAAVWGLVRCAQLEHPGRFWLVDLEVGVDVGVVAGCVVEPQVVVRGGRVLVPRLVRGGGCGELVGGVGERAWRLGVGGGGSLEDVLVVGCPEVLGPLGSGEVRIDVRAAGVNFRDVLVGLGVVSGVGGIGGEGAGVVVEVGSGVSGLVVGDRVMGLFGGAFGPVVVADARSVVVVPEGWGFREAAGVVVAFLTAWYGLVELAGVRAGESVLVHAATGGVGRAAVQVARLLGATVFATASPGKQGLLVEMGFDEAHRASSRDVGFAAKFGSVDVVLNCLAGELTDASLGLLGDGGRFVELGKTDIRVDPGVWYRAFDLMGDVAPERVASMLGLLRELFVAGRLRALPVQAWPLGRVREVLRLMSQARHVGKVVLDVPAVFDPEGTVLITGGTGVLGGLVAGHVVEVWGARHVVLVSRRGLGAPGAVELVGRLGGRVRVVAADVGDVGAVRAVVAGVDPGHPLTGVVHAAGVVDDGLVAGLTAERLAAVWRPKVDGVVALHAATVGQRLSFFTVFSSAAATSGSPGQANYAAANAYCDALMVRRRAAGLPGQSIGWGLWQSVSGITGGLSDTDRHRMRTSGMTPLSDEQGLALFDAAISHGAAHLVAADLNVAGRAADTLPPLLRALGSAGGAAGRAEGAQQGRVDWAGQLAGLSPDDQRSLLLGLVRTNAAAVLGHADPDTLRADTQLKDLGFDSLTAVELRNRLSAATALRLPTALVFTYPSPAAIAEHLRELLVPAEADPSAPVFGEVDKLEAVIEKFAPEGDTRVRLAKRIETLLWRLSESGDAVTTADGGGLESASDDEMFAFIDRELGTPDGDGS</sequence>
<keyword evidence="7" id="KW-0511">Multifunctional enzyme</keyword>
<organism evidence="14 15">
    <name type="scientific">Dactylosporangium roseum</name>
    <dbReference type="NCBI Taxonomy" id="47989"/>
    <lineage>
        <taxon>Bacteria</taxon>
        <taxon>Bacillati</taxon>
        <taxon>Actinomycetota</taxon>
        <taxon>Actinomycetes</taxon>
        <taxon>Micromonosporales</taxon>
        <taxon>Micromonosporaceae</taxon>
        <taxon>Dactylosporangium</taxon>
    </lineage>
</organism>
<dbReference type="SMART" id="SM00827">
    <property type="entry name" value="PKS_AT"/>
    <property type="match status" value="2"/>
</dbReference>
<dbReference type="PROSITE" id="PS52019">
    <property type="entry name" value="PKS_MFAS_DH"/>
    <property type="match status" value="2"/>
</dbReference>
<feature type="domain" description="Ketosynthase family 3 (KS3)" evidence="12">
    <location>
        <begin position="1746"/>
        <end position="2171"/>
    </location>
</feature>
<dbReference type="Gene3D" id="3.40.50.11460">
    <property type="match status" value="1"/>
</dbReference>
<evidence type="ECO:0000313" key="14">
    <source>
        <dbReference type="EMBL" id="UWZ39272.1"/>
    </source>
</evidence>
<evidence type="ECO:0000259" key="13">
    <source>
        <dbReference type="PROSITE" id="PS52019"/>
    </source>
</evidence>
<dbReference type="CDD" id="cd08956">
    <property type="entry name" value="KR_3_FAS_SDR_x"/>
    <property type="match status" value="2"/>
</dbReference>
<dbReference type="SUPFAM" id="SSF55048">
    <property type="entry name" value="Probable ACP-binding domain of malonyl-CoA ACP transacylase"/>
    <property type="match status" value="2"/>
</dbReference>
<dbReference type="SMART" id="SM00825">
    <property type="entry name" value="PKS_KS"/>
    <property type="match status" value="2"/>
</dbReference>
<dbReference type="InterPro" id="IPR014031">
    <property type="entry name" value="Ketoacyl_synth_C"/>
</dbReference>
<dbReference type="InterPro" id="IPR020806">
    <property type="entry name" value="PKS_PP-bd"/>
</dbReference>
<feature type="domain" description="PKS/mFAS DH" evidence="13">
    <location>
        <begin position="909"/>
        <end position="1196"/>
    </location>
</feature>
<feature type="active site" description="Proton donor; for dehydratase activity" evidence="9">
    <location>
        <position position="1112"/>
    </location>
</feature>
<dbReference type="InterPro" id="IPR016036">
    <property type="entry name" value="Malonyl_transacylase_ACP-bd"/>
</dbReference>
<dbReference type="InterPro" id="IPR013154">
    <property type="entry name" value="ADH-like_N"/>
</dbReference>
<feature type="region of interest" description="Disordered" evidence="10">
    <location>
        <begin position="1025"/>
        <end position="1055"/>
    </location>
</feature>
<feature type="domain" description="PKS/mFAS DH" evidence="13">
    <location>
        <begin position="2629"/>
        <end position="2900"/>
    </location>
</feature>
<dbReference type="InterPro" id="IPR014030">
    <property type="entry name" value="Ketoacyl_synth_N"/>
</dbReference>
<dbReference type="SUPFAM" id="SSF52151">
    <property type="entry name" value="FabD/lysophospholipase-like"/>
    <property type="match status" value="2"/>
</dbReference>
<dbReference type="InterPro" id="IPR049900">
    <property type="entry name" value="PKS_mFAS_DH"/>
</dbReference>
<dbReference type="Gene3D" id="1.10.1200.10">
    <property type="entry name" value="ACP-like"/>
    <property type="match status" value="2"/>
</dbReference>
<dbReference type="InterPro" id="IPR049551">
    <property type="entry name" value="PKS_DH_C"/>
</dbReference>
<gene>
    <name evidence="14" type="ORF">Drose_14160</name>
</gene>
<evidence type="ECO:0000256" key="2">
    <source>
        <dbReference type="ARBA" id="ARBA00004792"/>
    </source>
</evidence>
<dbReference type="InterPro" id="IPR014043">
    <property type="entry name" value="Acyl_transferase_dom"/>
</dbReference>
<reference evidence="14" key="1">
    <citation type="submission" date="2021-04" db="EMBL/GenBank/DDBJ databases">
        <title>Biosynthetic gene clusters of Dactylosporangioum roseum.</title>
        <authorList>
            <person name="Hartkoorn R.C."/>
            <person name="Beaudoing E."/>
            <person name="Hot D."/>
            <person name="Moureu S."/>
        </authorList>
    </citation>
    <scope>NUCLEOTIDE SEQUENCE</scope>
    <source>
        <strain evidence="14">NRRL B-16295</strain>
    </source>
</reference>
<keyword evidence="3" id="KW-0596">Phosphopantetheine</keyword>
<dbReference type="Pfam" id="PF00698">
    <property type="entry name" value="Acyl_transf_1"/>
    <property type="match status" value="2"/>
</dbReference>
<feature type="domain" description="Ketosynthase family 3 (KS3)" evidence="12">
    <location>
        <begin position="33"/>
        <end position="454"/>
    </location>
</feature>
<dbReference type="InterPro" id="IPR016039">
    <property type="entry name" value="Thiolase-like"/>
</dbReference>
<dbReference type="SUPFAM" id="SSF47336">
    <property type="entry name" value="ACP-like"/>
    <property type="match status" value="2"/>
</dbReference>
<dbReference type="InterPro" id="IPR006162">
    <property type="entry name" value="Ppantetheine_attach_site"/>
</dbReference>
<dbReference type="PANTHER" id="PTHR43775">
    <property type="entry name" value="FATTY ACID SYNTHASE"/>
    <property type="match status" value="1"/>
</dbReference>
<dbReference type="InterPro" id="IPR036291">
    <property type="entry name" value="NAD(P)-bd_dom_sf"/>
</dbReference>
<dbReference type="PROSITE" id="PS00606">
    <property type="entry name" value="KS3_1"/>
    <property type="match status" value="2"/>
</dbReference>
<evidence type="ECO:0000259" key="11">
    <source>
        <dbReference type="PROSITE" id="PS50075"/>
    </source>
</evidence>
<dbReference type="Gene3D" id="3.40.47.10">
    <property type="match status" value="2"/>
</dbReference>
<dbReference type="Pfam" id="PF02801">
    <property type="entry name" value="Ketoacyl-synt_C"/>
    <property type="match status" value="2"/>
</dbReference>
<feature type="region of interest" description="C-terminal hotdog fold" evidence="9">
    <location>
        <begin position="1052"/>
        <end position="1196"/>
    </location>
</feature>
<dbReference type="PROSITE" id="PS00012">
    <property type="entry name" value="PHOSPHOPANTETHEINE"/>
    <property type="match status" value="1"/>
</dbReference>
<dbReference type="InterPro" id="IPR057326">
    <property type="entry name" value="KR_dom"/>
</dbReference>
<dbReference type="CDD" id="cd05195">
    <property type="entry name" value="enoyl_red"/>
    <property type="match status" value="1"/>
</dbReference>
<feature type="active site" description="Proton acceptor; for dehydratase activity" evidence="9">
    <location>
        <position position="941"/>
    </location>
</feature>
<dbReference type="Pfam" id="PF14765">
    <property type="entry name" value="PS-DH"/>
    <property type="match status" value="2"/>
</dbReference>
<feature type="region of interest" description="N-terminal hotdog fold" evidence="9">
    <location>
        <begin position="2629"/>
        <end position="2750"/>
    </location>
</feature>
<dbReference type="Pfam" id="PF00109">
    <property type="entry name" value="ketoacyl-synt"/>
    <property type="match status" value="2"/>
</dbReference>
<dbReference type="InterPro" id="IPR001227">
    <property type="entry name" value="Ac_transferase_dom_sf"/>
</dbReference>
<feature type="domain" description="Carrier" evidence="11">
    <location>
        <begin position="1654"/>
        <end position="1729"/>
    </location>
</feature>
<dbReference type="Gene3D" id="3.40.366.10">
    <property type="entry name" value="Malonyl-Coenzyme A Acyl Carrier Protein, domain 2"/>
    <property type="match status" value="2"/>
</dbReference>
<dbReference type="Gene3D" id="3.40.50.720">
    <property type="entry name" value="NAD(P)-binding Rossmann-like Domain"/>
    <property type="match status" value="2"/>
</dbReference>
<comment type="pathway">
    <text evidence="2">Antibiotic biosynthesis.</text>
</comment>
<dbReference type="SMART" id="SM01294">
    <property type="entry name" value="PKS_PP_betabranch"/>
    <property type="match status" value="1"/>
</dbReference>
<dbReference type="InterPro" id="IPR020843">
    <property type="entry name" value="ER"/>
</dbReference>
<dbReference type="InterPro" id="IPR049552">
    <property type="entry name" value="PKS_DH_N"/>
</dbReference>
<proteinExistence type="predicted"/>
<comment type="cofactor">
    <cofactor evidence="1">
        <name>pantetheine 4'-phosphate</name>
        <dbReference type="ChEBI" id="CHEBI:47942"/>
    </cofactor>
</comment>
<dbReference type="Gene3D" id="3.30.70.3290">
    <property type="match status" value="2"/>
</dbReference>
<evidence type="ECO:0000256" key="4">
    <source>
        <dbReference type="ARBA" id="ARBA00022553"/>
    </source>
</evidence>
<dbReference type="Pfam" id="PF13602">
    <property type="entry name" value="ADH_zinc_N_2"/>
    <property type="match status" value="1"/>
</dbReference>
<dbReference type="SMART" id="SM00826">
    <property type="entry name" value="PKS_DH"/>
    <property type="match status" value="2"/>
</dbReference>
<feature type="domain" description="Carrier" evidence="11">
    <location>
        <begin position="3627"/>
        <end position="3702"/>
    </location>
</feature>